<dbReference type="RefSeq" id="WP_089577299.1">
    <property type="nucleotide sequence ID" value="NZ_NLSF01000111.1"/>
</dbReference>
<evidence type="ECO:0000313" key="2">
    <source>
        <dbReference type="EMBL" id="MWL45187.1"/>
    </source>
</evidence>
<accession>A0A6L6ZSK2</accession>
<name>A0A6L6ZSK2_ECOLX</name>
<sequence>MSTGYTGMNHAGPGTLTDIDHLNQSITDILLTPEGSRVMRRGYGSNLPALLDSPANEITRLRCMSAAVIAITRWEPRVAINGIDLTWKSNGGAVLSMNYLIVNTLQSVNYSVDIQGGKDANH</sequence>
<dbReference type="AlphaFoldDB" id="A0A6L6ZSK2"/>
<dbReference type="InterPro" id="IPR007048">
    <property type="entry name" value="IraD/Gp25-like"/>
</dbReference>
<dbReference type="SUPFAM" id="SSF160719">
    <property type="entry name" value="gpW/gp25-like"/>
    <property type="match status" value="1"/>
</dbReference>
<evidence type="ECO:0000313" key="3">
    <source>
        <dbReference type="Proteomes" id="UP000487258"/>
    </source>
</evidence>
<dbReference type="EMBL" id="WTMY01000036">
    <property type="protein sequence ID" value="MWL45187.1"/>
    <property type="molecule type" value="Genomic_DNA"/>
</dbReference>
<gene>
    <name evidence="2" type="ORF">GQM04_06540</name>
</gene>
<proteinExistence type="predicted"/>
<comment type="caution">
    <text evidence="2">The sequence shown here is derived from an EMBL/GenBank/DDBJ whole genome shotgun (WGS) entry which is preliminary data.</text>
</comment>
<dbReference type="Proteomes" id="UP000487258">
    <property type="component" value="Unassembled WGS sequence"/>
</dbReference>
<evidence type="ECO:0000259" key="1">
    <source>
        <dbReference type="Pfam" id="PF04965"/>
    </source>
</evidence>
<organism evidence="2 3">
    <name type="scientific">Escherichia coli</name>
    <dbReference type="NCBI Taxonomy" id="562"/>
    <lineage>
        <taxon>Bacteria</taxon>
        <taxon>Pseudomonadati</taxon>
        <taxon>Pseudomonadota</taxon>
        <taxon>Gammaproteobacteria</taxon>
        <taxon>Enterobacterales</taxon>
        <taxon>Enterobacteriaceae</taxon>
        <taxon>Escherichia</taxon>
    </lineage>
</organism>
<reference evidence="2 3" key="1">
    <citation type="submission" date="2019-12" db="EMBL/GenBank/DDBJ databases">
        <title>Enteriobacteria Tanzani isolates_10432.</title>
        <authorList>
            <person name="Subbiah M."/>
            <person name="Call D."/>
        </authorList>
    </citation>
    <scope>NUCLEOTIDE SEQUENCE [LARGE SCALE GENOMIC DNA]</scope>
    <source>
        <strain evidence="2 3">10432wF6</strain>
    </source>
</reference>
<dbReference type="Pfam" id="PF04965">
    <property type="entry name" value="GPW_gp25"/>
    <property type="match status" value="1"/>
</dbReference>
<protein>
    <submittedName>
        <fullName evidence="2">Baseplate assembly protein</fullName>
    </submittedName>
</protein>
<dbReference type="Gene3D" id="3.10.450.40">
    <property type="match status" value="1"/>
</dbReference>
<feature type="domain" description="IraD/Gp25-like" evidence="1">
    <location>
        <begin position="20"/>
        <end position="85"/>
    </location>
</feature>